<dbReference type="Pfam" id="PF08757">
    <property type="entry name" value="CotH"/>
    <property type="match status" value="1"/>
</dbReference>
<dbReference type="SUPFAM" id="SSF74853">
    <property type="entry name" value="Lamin A/C globular tail domain"/>
    <property type="match status" value="2"/>
</dbReference>
<evidence type="ECO:0000259" key="1">
    <source>
        <dbReference type="PROSITE" id="PS51841"/>
    </source>
</evidence>
<dbReference type="InterPro" id="IPR014867">
    <property type="entry name" value="Spore_coat_CotH_CotH2/3/7"/>
</dbReference>
<sequence length="1166" mass="129013">MISHFSAGTKTVVFSLFIALVFPEILHAQQIVINEVMASNTTLRDEDGDTPDWLELFNAGTTAVDLLGFGLSDQKEKAWIFDNVTIAAGGYQLIFASDKDRKTPPLYWETLIDQGDTWKYIVPQAPIADWTAASFDDSNWLSGPSGFGYGDNDDNTVLSQACSVFLRKTFQISNLADLEQVILHMDYDDGFIAYLNGTEIARSNLASSDFDAFASPDHEAQLYSGGSPEAFDLSDFSSILTAGENVLCVQVHNVNATSSDLTAIPFLSVGKKSPSEVGLSAFLTAPSNSLHTDFKISADGETIYLFGADGTVVDSLVTGPMRSNISIGHPAGDLETLSYFTEPTPGTPNSTQGYQYFSEEVSFSKKGGVFSNGFQLTLSSAGSSENIYYTTTGADPTLDNAILYSSPITIEQTTVVKAVVIKENSIPVNVSANTYLFNANHSLPVISVSTDPYHLWDEQEGIYVMGPNADPNNPHYGANFWQDWEKPIHIELYEPNGTQAFSMAAGVKIFGAWSRASAQKSLAIFARKSYGAASIDYQVFPDHSMDHFNSLVLRNSGNDWNSSMFRDGFMTSLFHETVDHQAFRPAVLYLNGEYWGIQNIREKVNEDFLANHHHLDPDDIIILEANGASVEGDPASYWELINYIENNDLTKDEHYEYVQNHMDVFNFAQYQIGNIFIDNTDWPGNNIKFWKENKPGAKWRWITYDTDFGFGVYGAENYYNNTLSFAMDPNGPGWPNPAWSTFLLRNLLKNENFKTLFINSFADQLNTALSSRETLAKINALSDEIATEIADHMSRWGGNYNNWLYQVSVMKTFAEKRPQYMRQHIRSQFGLSGEHTLTVNSSNLNHGAVQVNALVIDEQDWKGIYFQGVPVCLSAFSNGGKFVRWEGDVTGRQPEIFLDLTQDMNVTAIFESGSRNNIVINEINYKSGENLDTEDWVELHNPNNAAMDLTGWVFRDGDDENSFKIPDGTVIGAGGYLVIAKDLGAYGSFHSTASNVLGELEFGFSSDGECLRLFDAAGKSVDEVCYLSSAPWPTSPAGDGFSLALDNPLLDNSKPESWYAHPNGGTPGYANREVTLSVPSPSTTVICYPNPASDHVSFSFQAHHQMVTLSILDLSGKMLTSESIHLRQTGLVTFEWQVPNTFQSGVYLIEITTQQGVQHGKLLIQK</sequence>
<dbReference type="PROSITE" id="PS51841">
    <property type="entry name" value="LTD"/>
    <property type="match status" value="2"/>
</dbReference>
<accession>A0ABW7NE90</accession>
<dbReference type="Pfam" id="PF18962">
    <property type="entry name" value="Por_Secre_tail"/>
    <property type="match status" value="1"/>
</dbReference>
<name>A0ABW7NE90_9BACT</name>
<dbReference type="GO" id="GO:0016301">
    <property type="term" value="F:kinase activity"/>
    <property type="evidence" value="ECO:0007669"/>
    <property type="project" value="UniProtKB-KW"/>
</dbReference>
<proteinExistence type="predicted"/>
<keyword evidence="2" id="KW-0808">Transferase</keyword>
<protein>
    <submittedName>
        <fullName evidence="2">CotH kinase family protein</fullName>
    </submittedName>
</protein>
<organism evidence="2 3">
    <name type="scientific">Marinoscillum luteum</name>
    <dbReference type="NCBI Taxonomy" id="861051"/>
    <lineage>
        <taxon>Bacteria</taxon>
        <taxon>Pseudomonadati</taxon>
        <taxon>Bacteroidota</taxon>
        <taxon>Cytophagia</taxon>
        <taxon>Cytophagales</taxon>
        <taxon>Reichenbachiellaceae</taxon>
        <taxon>Marinoscillum</taxon>
    </lineage>
</organism>
<dbReference type="RefSeq" id="WP_395419030.1">
    <property type="nucleotide sequence ID" value="NZ_JBIPKE010000020.1"/>
</dbReference>
<comment type="caution">
    <text evidence="2">The sequence shown here is derived from an EMBL/GenBank/DDBJ whole genome shotgun (WGS) entry which is preliminary data.</text>
</comment>
<dbReference type="InterPro" id="IPR036415">
    <property type="entry name" value="Lamin_tail_dom_sf"/>
</dbReference>
<keyword evidence="2" id="KW-0418">Kinase</keyword>
<dbReference type="Gene3D" id="2.60.40.1260">
    <property type="entry name" value="Lamin Tail domain"/>
    <property type="match status" value="1"/>
</dbReference>
<dbReference type="Proteomes" id="UP001610063">
    <property type="component" value="Unassembled WGS sequence"/>
</dbReference>
<feature type="domain" description="LTD" evidence="1">
    <location>
        <begin position="906"/>
        <end position="1082"/>
    </location>
</feature>
<dbReference type="Pfam" id="PF13290">
    <property type="entry name" value="CHB_HEX_C_1"/>
    <property type="match status" value="1"/>
</dbReference>
<dbReference type="InterPro" id="IPR059177">
    <property type="entry name" value="GH29D-like_dom"/>
</dbReference>
<dbReference type="NCBIfam" id="TIGR04183">
    <property type="entry name" value="Por_Secre_tail"/>
    <property type="match status" value="1"/>
</dbReference>
<dbReference type="EMBL" id="JBIPKE010000020">
    <property type="protein sequence ID" value="MFH6985611.1"/>
    <property type="molecule type" value="Genomic_DNA"/>
</dbReference>
<feature type="domain" description="LTD" evidence="1">
    <location>
        <begin position="24"/>
        <end position="209"/>
    </location>
</feature>
<dbReference type="Gene3D" id="2.60.120.260">
    <property type="entry name" value="Galactose-binding domain-like"/>
    <property type="match status" value="1"/>
</dbReference>
<evidence type="ECO:0000313" key="2">
    <source>
        <dbReference type="EMBL" id="MFH6985611.1"/>
    </source>
</evidence>
<dbReference type="InterPro" id="IPR008979">
    <property type="entry name" value="Galactose-bd-like_sf"/>
</dbReference>
<dbReference type="Pfam" id="PF00932">
    <property type="entry name" value="LTD"/>
    <property type="match status" value="2"/>
</dbReference>
<gene>
    <name evidence="2" type="ORF">ACHKAR_19320</name>
</gene>
<evidence type="ECO:0000313" key="3">
    <source>
        <dbReference type="Proteomes" id="UP001610063"/>
    </source>
</evidence>
<reference evidence="2 3" key="1">
    <citation type="journal article" date="2013" name="Int. J. Syst. Evol. Microbiol.">
        <title>Marinoscillum luteum sp. nov., isolated from marine sediment.</title>
        <authorList>
            <person name="Cha I.T."/>
            <person name="Park S.J."/>
            <person name="Kim S.J."/>
            <person name="Kim J.G."/>
            <person name="Jung M.Y."/>
            <person name="Shin K.S."/>
            <person name="Kwon K.K."/>
            <person name="Yang S.H."/>
            <person name="Seo Y.S."/>
            <person name="Rhee S.K."/>
        </authorList>
    </citation>
    <scope>NUCLEOTIDE SEQUENCE [LARGE SCALE GENOMIC DNA]</scope>
    <source>
        <strain evidence="2 3">KCTC 23939</strain>
    </source>
</reference>
<dbReference type="InterPro" id="IPR026444">
    <property type="entry name" value="Secre_tail"/>
</dbReference>
<dbReference type="InterPro" id="IPR001322">
    <property type="entry name" value="Lamin_tail_dom"/>
</dbReference>
<keyword evidence="3" id="KW-1185">Reference proteome</keyword>
<dbReference type="SUPFAM" id="SSF49785">
    <property type="entry name" value="Galactose-binding domain-like"/>
    <property type="match status" value="1"/>
</dbReference>